<dbReference type="RefSeq" id="WP_213348521.1">
    <property type="nucleotide sequence ID" value="NZ_JAEDAM010000012.1"/>
</dbReference>
<sequence>MKIFKKILFVFIVSIVLLFIVGFIYLHRSHNIPDYDTSKLELVNYVENLPKEENGLYVINEYFLELGEGDLFSLDNNSEDGFTPGKIFSFYENSYFGYDFGDYNPDYEYYENLFENEEIPNIIKDGIKKYENIFDYYYNDDEFKKIVYEVNDILNDYEHFQLDKSVNINTDIIYLKDNVKKLNKNILGVAIYSCHIGDYGTCLKYIDIAYNLSKTIFDSPNLYINILISVMNIKNNIYTIEILLNTYDIPEEYLIELKSIVKENRINKESLLNSFRMEFNMFKNTVDDAIEKVISEEEIVSINYIDIDIDDISHFDVEETKNVYGYMISKYIDGEFNEAYDFIESYTSPYNLKNRIGKALFDTLGVPIVHLKNLDKLIEKEDNTLKIINDLIK</sequence>
<comment type="caution">
    <text evidence="2">The sequence shown here is derived from an EMBL/GenBank/DDBJ whole genome shotgun (WGS) entry which is preliminary data.</text>
</comment>
<dbReference type="EMBL" id="JAEDAM010000012">
    <property type="protein sequence ID" value="MBS8121717.1"/>
    <property type="molecule type" value="Genomic_DNA"/>
</dbReference>
<protein>
    <submittedName>
        <fullName evidence="2">Uncharacterized protein</fullName>
    </submittedName>
</protein>
<evidence type="ECO:0000256" key="1">
    <source>
        <dbReference type="SAM" id="Phobius"/>
    </source>
</evidence>
<keyword evidence="1" id="KW-0812">Transmembrane</keyword>
<reference evidence="2 3" key="1">
    <citation type="journal article" date="2021" name="Nat. Commun.">
        <title>Reductive evolution and unique predatory mode in the CPR bacterium Vampirococcus lugosii.</title>
        <authorList>
            <person name="Moreira D."/>
            <person name="Zivanovic Y."/>
            <person name="Lopez-Archilla A.I."/>
            <person name="Iniesto M."/>
            <person name="Lopez-Garcia P."/>
        </authorList>
    </citation>
    <scope>NUCLEOTIDE SEQUENCE [LARGE SCALE GENOMIC DNA]</scope>
    <source>
        <strain evidence="2">Chiprana</strain>
    </source>
</reference>
<dbReference type="Proteomes" id="UP000680365">
    <property type="component" value="Unassembled WGS sequence"/>
</dbReference>
<evidence type="ECO:0000313" key="2">
    <source>
        <dbReference type="EMBL" id="MBS8121717.1"/>
    </source>
</evidence>
<accession>A0ABS5QKI8</accession>
<keyword evidence="3" id="KW-1185">Reference proteome</keyword>
<gene>
    <name evidence="2" type="ORF">VAMP_21n101</name>
</gene>
<name>A0ABS5QKI8_9BACT</name>
<proteinExistence type="predicted"/>
<organism evidence="2 3">
    <name type="scientific">Candidatus Vampirococcus lugosii</name>
    <dbReference type="NCBI Taxonomy" id="2789015"/>
    <lineage>
        <taxon>Bacteria</taxon>
        <taxon>Candidatus Absconditibacteriota</taxon>
        <taxon>Vampirococcus</taxon>
    </lineage>
</organism>
<keyword evidence="1" id="KW-1133">Transmembrane helix</keyword>
<evidence type="ECO:0000313" key="3">
    <source>
        <dbReference type="Proteomes" id="UP000680365"/>
    </source>
</evidence>
<keyword evidence="1" id="KW-0472">Membrane</keyword>
<feature type="transmembrane region" description="Helical" evidence="1">
    <location>
        <begin position="7"/>
        <end position="26"/>
    </location>
</feature>